<keyword evidence="10" id="KW-1185">Reference proteome</keyword>
<dbReference type="Pfam" id="PF01781">
    <property type="entry name" value="Ribosomal_L38e"/>
    <property type="match status" value="1"/>
</dbReference>
<dbReference type="InterPro" id="IPR013148">
    <property type="entry name" value="Glyco_hydro_32_N"/>
</dbReference>
<evidence type="ECO:0000256" key="2">
    <source>
        <dbReference type="ARBA" id="ARBA00009902"/>
    </source>
</evidence>
<dbReference type="OrthoDB" id="10258478at2759"/>
<dbReference type="InterPro" id="IPR023296">
    <property type="entry name" value="Glyco_hydro_beta-prop_sf"/>
</dbReference>
<comment type="similarity">
    <text evidence="2">Belongs to the glycosyl hydrolase 32 family.</text>
</comment>
<dbReference type="GO" id="GO:0005975">
    <property type="term" value="P:carbohydrate metabolic process"/>
    <property type="evidence" value="ECO:0007669"/>
    <property type="project" value="InterPro"/>
</dbReference>
<dbReference type="InterPro" id="IPR002675">
    <property type="entry name" value="Ribosomal_eL38"/>
</dbReference>
<dbReference type="GO" id="GO:0006412">
    <property type="term" value="P:translation"/>
    <property type="evidence" value="ECO:0007669"/>
    <property type="project" value="InterPro"/>
</dbReference>
<dbReference type="InterPro" id="IPR038464">
    <property type="entry name" value="Ribosomal_eL38_sf"/>
</dbReference>
<keyword evidence="4 7" id="KW-0689">Ribosomal protein</keyword>
<dbReference type="EMBL" id="JACGCM010001497">
    <property type="protein sequence ID" value="KAF6154509.1"/>
    <property type="molecule type" value="Genomic_DNA"/>
</dbReference>
<gene>
    <name evidence="9" type="ORF">GIB67_028401</name>
</gene>
<evidence type="ECO:0000256" key="5">
    <source>
        <dbReference type="ARBA" id="ARBA00023274"/>
    </source>
</evidence>
<evidence type="ECO:0000313" key="9">
    <source>
        <dbReference type="EMBL" id="KAF6154509.1"/>
    </source>
</evidence>
<dbReference type="GO" id="GO:0003735">
    <property type="term" value="F:structural constituent of ribosome"/>
    <property type="evidence" value="ECO:0007669"/>
    <property type="project" value="InterPro"/>
</dbReference>
<evidence type="ECO:0000256" key="7">
    <source>
        <dbReference type="RuleBase" id="RU003445"/>
    </source>
</evidence>
<evidence type="ECO:0000256" key="6">
    <source>
        <dbReference type="ARBA" id="ARBA00023295"/>
    </source>
</evidence>
<comment type="caution">
    <text evidence="9">The sequence shown here is derived from an EMBL/GenBank/DDBJ whole genome shotgun (WGS) entry which is preliminary data.</text>
</comment>
<dbReference type="FunFam" id="3.30.720.90:FF:000001">
    <property type="entry name" value="60S ribosomal protein L38"/>
    <property type="match status" value="1"/>
</dbReference>
<feature type="domain" description="Glycosyl hydrolase family 32 N-terminal" evidence="8">
    <location>
        <begin position="14"/>
        <end position="121"/>
    </location>
</feature>
<evidence type="ECO:0000313" key="10">
    <source>
        <dbReference type="Proteomes" id="UP000541444"/>
    </source>
</evidence>
<dbReference type="Pfam" id="PF00251">
    <property type="entry name" value="Glyco_hydro_32N"/>
    <property type="match status" value="1"/>
</dbReference>
<dbReference type="GO" id="GO:0005840">
    <property type="term" value="C:ribosome"/>
    <property type="evidence" value="ECO:0007669"/>
    <property type="project" value="UniProtKB-KW"/>
</dbReference>
<dbReference type="SUPFAM" id="SSF75005">
    <property type="entry name" value="Arabinanase/levansucrase/invertase"/>
    <property type="match status" value="1"/>
</dbReference>
<accession>A0A7J7MHV4</accession>
<reference evidence="9 10" key="1">
    <citation type="journal article" date="2020" name="IScience">
        <title>Genome Sequencing of the Endangered Kingdonia uniflora (Circaeasteraceae, Ranunculales) Reveals Potential Mechanisms of Evolutionary Specialization.</title>
        <authorList>
            <person name="Sun Y."/>
            <person name="Deng T."/>
            <person name="Zhang A."/>
            <person name="Moore M.J."/>
            <person name="Landis J.B."/>
            <person name="Lin N."/>
            <person name="Zhang H."/>
            <person name="Zhang X."/>
            <person name="Huang J."/>
            <person name="Zhang X."/>
            <person name="Sun H."/>
            <person name="Wang H."/>
        </authorList>
    </citation>
    <scope>NUCLEOTIDE SEQUENCE [LARGE SCALE GENOMIC DNA]</scope>
    <source>
        <strain evidence="9">TB1705</strain>
        <tissue evidence="9">Leaf</tissue>
    </source>
</reference>
<protein>
    <recommendedName>
        <fullName evidence="8">Glycosyl hydrolase family 32 N-terminal domain-containing protein</fullName>
    </recommendedName>
</protein>
<organism evidence="9 10">
    <name type="scientific">Kingdonia uniflora</name>
    <dbReference type="NCBI Taxonomy" id="39325"/>
    <lineage>
        <taxon>Eukaryota</taxon>
        <taxon>Viridiplantae</taxon>
        <taxon>Streptophyta</taxon>
        <taxon>Embryophyta</taxon>
        <taxon>Tracheophyta</taxon>
        <taxon>Spermatophyta</taxon>
        <taxon>Magnoliopsida</taxon>
        <taxon>Ranunculales</taxon>
        <taxon>Circaeasteraceae</taxon>
        <taxon>Kingdonia</taxon>
    </lineage>
</organism>
<sequence>MKEDKLERFTRGSDGYWLILVGNKRGSRGMALLYRSRDFKKWTKAQHPLHSRARSGLWECPDFFPISLKGKEGLETSAKGSHVKYALKMSLDLTRFDYYAVGKYSEEKDQYVPDNTSPDNSTGLRYDCDSTKGWAGIQADVEVTFHIPSLKNAEAFDPTWIGAERLRRKMDSTIQGRIGPFGVLTLGSRKLEEYTTIYFRVFQNKHKPVVLMCNGGPRKVCSLTEFFGCEMMADSYIEGCLFHISYIHCYSVICLQPKKINEIKDFLLTARRKDARSVKIKWSKDVVKFKVRCSKYLYTLCVFDTEKADKLKQSLPPG</sequence>
<dbReference type="Gene3D" id="3.30.720.90">
    <property type="match status" value="1"/>
</dbReference>
<evidence type="ECO:0000256" key="3">
    <source>
        <dbReference type="ARBA" id="ARBA00022801"/>
    </source>
</evidence>
<keyword evidence="5 7" id="KW-0687">Ribonucleoprotein</keyword>
<dbReference type="Proteomes" id="UP000541444">
    <property type="component" value="Unassembled WGS sequence"/>
</dbReference>
<dbReference type="GO" id="GO:1990904">
    <property type="term" value="C:ribonucleoprotein complex"/>
    <property type="evidence" value="ECO:0007669"/>
    <property type="project" value="UniProtKB-KW"/>
</dbReference>
<proteinExistence type="inferred from homology"/>
<evidence type="ECO:0000259" key="8">
    <source>
        <dbReference type="Pfam" id="PF00251"/>
    </source>
</evidence>
<keyword evidence="6" id="KW-0326">Glycosidase</keyword>
<keyword evidence="3" id="KW-0378">Hydrolase</keyword>
<evidence type="ECO:0000256" key="4">
    <source>
        <dbReference type="ARBA" id="ARBA00022980"/>
    </source>
</evidence>
<comment type="similarity">
    <text evidence="1 7">Belongs to the eukaryotic ribosomal protein eL38 family.</text>
</comment>
<dbReference type="AlphaFoldDB" id="A0A7J7MHV4"/>
<dbReference type="GO" id="GO:0004553">
    <property type="term" value="F:hydrolase activity, hydrolyzing O-glycosyl compounds"/>
    <property type="evidence" value="ECO:0007669"/>
    <property type="project" value="InterPro"/>
</dbReference>
<dbReference type="InterPro" id="IPR050551">
    <property type="entry name" value="Fructan_Metab_Enzymes"/>
</dbReference>
<dbReference type="PANTHER" id="PTHR31953">
    <property type="entry name" value="BETA-FRUCTOFURANOSIDASE, INSOLUBLE ISOENZYME CWINV1-RELATED"/>
    <property type="match status" value="1"/>
</dbReference>
<dbReference type="InterPro" id="IPR001362">
    <property type="entry name" value="Glyco_hydro_32"/>
</dbReference>
<dbReference type="SMART" id="SM00640">
    <property type="entry name" value="Glyco_32"/>
    <property type="match status" value="1"/>
</dbReference>
<name>A0A7J7MHV4_9MAGN</name>
<evidence type="ECO:0000256" key="1">
    <source>
        <dbReference type="ARBA" id="ARBA00007803"/>
    </source>
</evidence>
<dbReference type="Gene3D" id="2.115.10.20">
    <property type="entry name" value="Glycosyl hydrolase domain, family 43"/>
    <property type="match status" value="1"/>
</dbReference>